<dbReference type="OrthoDB" id="1342686at2"/>
<evidence type="ECO:0000313" key="2">
    <source>
        <dbReference type="Proteomes" id="UP000198648"/>
    </source>
</evidence>
<name>A0A1H9C8V5_9FLAO</name>
<accession>A0A1H9C8V5</accession>
<reference evidence="1 2" key="1">
    <citation type="submission" date="2016-10" db="EMBL/GenBank/DDBJ databases">
        <authorList>
            <person name="de Groot N.N."/>
        </authorList>
    </citation>
    <scope>NUCLEOTIDE SEQUENCE [LARGE SCALE GENOMIC DNA]</scope>
    <source>
        <strain evidence="1 2">DSM 27078</strain>
    </source>
</reference>
<keyword evidence="2" id="KW-1185">Reference proteome</keyword>
<gene>
    <name evidence="1" type="ORF">SAMN05444005_104111</name>
</gene>
<dbReference type="Proteomes" id="UP000198648">
    <property type="component" value="Unassembled WGS sequence"/>
</dbReference>
<organism evidence="1 2">
    <name type="scientific">Flavobacterium urocaniciphilum</name>
    <dbReference type="NCBI Taxonomy" id="1299341"/>
    <lineage>
        <taxon>Bacteria</taxon>
        <taxon>Pseudomonadati</taxon>
        <taxon>Bacteroidota</taxon>
        <taxon>Flavobacteriia</taxon>
        <taxon>Flavobacteriales</taxon>
        <taxon>Flavobacteriaceae</taxon>
        <taxon>Flavobacterium</taxon>
    </lineage>
</organism>
<dbReference type="AlphaFoldDB" id="A0A1H9C8V5"/>
<dbReference type="STRING" id="1299341.SAMN05444005_104111"/>
<dbReference type="RefSeq" id="WP_143065631.1">
    <property type="nucleotide sequence ID" value="NZ_FOEI01000004.1"/>
</dbReference>
<proteinExistence type="predicted"/>
<evidence type="ECO:0000313" key="1">
    <source>
        <dbReference type="EMBL" id="SEP97690.1"/>
    </source>
</evidence>
<dbReference type="EMBL" id="FOEI01000004">
    <property type="protein sequence ID" value="SEP97690.1"/>
    <property type="molecule type" value="Genomic_DNA"/>
</dbReference>
<sequence>MRILLTLFFISILGNAQTKKLTISSRSKIPISDAILLINQTPKYITDSLGNVQIHTSDYNKTITIRHLNFKTERFENWISKDTLFLEEAIKEIQEILIKNSSKKEENILYYPKASTSNLLPKNFGNSSSINSNTELSIFFPIENYKGKIIQKLYIHTCDYKVIDNIQNKKSSKLRGAKYSPIKVNFYTVDSIYNVPLNKIFQEDFIIACQVKNDYALLELSVDEEFEFPSNGIFVSIKNLSNTDYENLGFISPPGIELIGISKNNKIIPYFRYLHQGDEALWQKYNYLINRSNTYKVGIELKN</sequence>
<protein>
    <recommendedName>
        <fullName evidence="3">CarboxypepD_reg-like domain-containing protein</fullName>
    </recommendedName>
</protein>
<evidence type="ECO:0008006" key="3">
    <source>
        <dbReference type="Google" id="ProtNLM"/>
    </source>
</evidence>